<dbReference type="Proteomes" id="UP001497644">
    <property type="component" value="Unassembled WGS sequence"/>
</dbReference>
<evidence type="ECO:0000313" key="2">
    <source>
        <dbReference type="EMBL" id="CAL1672325.1"/>
    </source>
</evidence>
<dbReference type="EMBL" id="CAXIPU020000490">
    <property type="protein sequence ID" value="CAL1672325.1"/>
    <property type="molecule type" value="Genomic_DNA"/>
</dbReference>
<organism evidence="2 3">
    <name type="scientific">Lasius platythorax</name>
    <dbReference type="NCBI Taxonomy" id="488582"/>
    <lineage>
        <taxon>Eukaryota</taxon>
        <taxon>Metazoa</taxon>
        <taxon>Ecdysozoa</taxon>
        <taxon>Arthropoda</taxon>
        <taxon>Hexapoda</taxon>
        <taxon>Insecta</taxon>
        <taxon>Pterygota</taxon>
        <taxon>Neoptera</taxon>
        <taxon>Endopterygota</taxon>
        <taxon>Hymenoptera</taxon>
        <taxon>Apocrita</taxon>
        <taxon>Aculeata</taxon>
        <taxon>Formicoidea</taxon>
        <taxon>Formicidae</taxon>
        <taxon>Formicinae</taxon>
        <taxon>Lasius</taxon>
        <taxon>Lasius</taxon>
    </lineage>
</organism>
<evidence type="ECO:0000256" key="1">
    <source>
        <dbReference type="SAM" id="MobiDB-lite"/>
    </source>
</evidence>
<proteinExistence type="predicted"/>
<accession>A0AAV2MYI5</accession>
<feature type="compositionally biased region" description="Basic and acidic residues" evidence="1">
    <location>
        <begin position="88"/>
        <end position="97"/>
    </location>
</feature>
<evidence type="ECO:0008006" key="4">
    <source>
        <dbReference type="Google" id="ProtNLM"/>
    </source>
</evidence>
<dbReference type="AlphaFoldDB" id="A0AAV2MYI5"/>
<feature type="compositionally biased region" description="Basic and acidic residues" evidence="1">
    <location>
        <begin position="197"/>
        <end position="212"/>
    </location>
</feature>
<sequence length="401" mass="42374">MVDRCCSPVWSSDAPVFPASAGAPCSEGFGASPPGSRDITALEQSLLDHIEALFAQRNSLHEDLGRIRREMDDPCMDSVSSALEEGPGEPKDTTEAKRRTRRRRRRSHVGGSTRPPPSPLEEDGATSSPCAGTVAVTPVSEDGPWSRVLGRRAGRAACAATVSSSGPSVCPGHGAALGLGRGARGVGTADLLPGRSDPFDDRKVRGRRESGPRLRPPTTAVVSVTFEPGTELGYRDVIAEARSRIDLEALGIANSRIRQAVNGGVLIQIRGKDRVKLADVLADKMDEVLKGKGVWIGRPSKFAELRIRGVDVSVTPDDITAAIALLGGCSRSEVRVGRVREANSLYSMGAMSGPCCQANVQRGQRPIGLGFCKHRAVAASPFGLFSMPDEGSHAVAVWIGD</sequence>
<keyword evidence="3" id="KW-1185">Reference proteome</keyword>
<name>A0AAV2MYI5_9HYME</name>
<evidence type="ECO:0000313" key="3">
    <source>
        <dbReference type="Proteomes" id="UP001497644"/>
    </source>
</evidence>
<reference evidence="2" key="1">
    <citation type="submission" date="2024-04" db="EMBL/GenBank/DDBJ databases">
        <authorList>
            <consortium name="Molecular Ecology Group"/>
        </authorList>
    </citation>
    <scope>NUCLEOTIDE SEQUENCE</scope>
</reference>
<feature type="region of interest" description="Disordered" evidence="1">
    <location>
        <begin position="76"/>
        <end position="146"/>
    </location>
</feature>
<feature type="compositionally biased region" description="Basic residues" evidence="1">
    <location>
        <begin position="98"/>
        <end position="108"/>
    </location>
</feature>
<gene>
    <name evidence="2" type="ORF">LPLAT_LOCUS6994</name>
</gene>
<feature type="region of interest" description="Disordered" evidence="1">
    <location>
        <begin position="188"/>
        <end position="216"/>
    </location>
</feature>
<comment type="caution">
    <text evidence="2">The sequence shown here is derived from an EMBL/GenBank/DDBJ whole genome shotgun (WGS) entry which is preliminary data.</text>
</comment>
<protein>
    <recommendedName>
        <fullName evidence="4">Gag-like protein</fullName>
    </recommendedName>
</protein>